<dbReference type="InterPro" id="IPR027256">
    <property type="entry name" value="P-typ_ATPase_IB"/>
</dbReference>
<evidence type="ECO:0000256" key="9">
    <source>
        <dbReference type="ARBA" id="ARBA00022796"/>
    </source>
</evidence>
<dbReference type="SFLD" id="SFLDS00003">
    <property type="entry name" value="Haloacid_Dehalogenase"/>
    <property type="match status" value="1"/>
</dbReference>
<evidence type="ECO:0000313" key="19">
    <source>
        <dbReference type="EMBL" id="KRM04883.1"/>
    </source>
</evidence>
<keyword evidence="4" id="KW-0813">Transport</keyword>
<comment type="caution">
    <text evidence="19">The sequence shown here is derived from an EMBL/GenBank/DDBJ whole genome shotgun (WGS) entry which is preliminary data.</text>
</comment>
<dbReference type="GeneID" id="98319703"/>
<evidence type="ECO:0000256" key="4">
    <source>
        <dbReference type="ARBA" id="ARBA00022448"/>
    </source>
</evidence>
<dbReference type="Gene3D" id="3.40.50.1000">
    <property type="entry name" value="HAD superfamily/HAD-like"/>
    <property type="match status" value="1"/>
</dbReference>
<keyword evidence="7 17" id="KW-0479">Metal-binding</keyword>
<dbReference type="InterPro" id="IPR017969">
    <property type="entry name" value="Heavy-metal-associated_CS"/>
</dbReference>
<dbReference type="SFLD" id="SFLDG00002">
    <property type="entry name" value="C1.7:_P-type_atpase_like"/>
    <property type="match status" value="1"/>
</dbReference>
<reference evidence="19 20" key="1">
    <citation type="journal article" date="2015" name="Genome Announc.">
        <title>Expanding the biotechnology potential of lactobacilli through comparative genomics of 213 strains and associated genera.</title>
        <authorList>
            <person name="Sun Z."/>
            <person name="Harris H.M."/>
            <person name="McCann A."/>
            <person name="Guo C."/>
            <person name="Argimon S."/>
            <person name="Zhang W."/>
            <person name="Yang X."/>
            <person name="Jeffery I.B."/>
            <person name="Cooney J.C."/>
            <person name="Kagawa T.F."/>
            <person name="Liu W."/>
            <person name="Song Y."/>
            <person name="Salvetti E."/>
            <person name="Wrobel A."/>
            <person name="Rasinkangas P."/>
            <person name="Parkhill J."/>
            <person name="Rea M.C."/>
            <person name="O'Sullivan O."/>
            <person name="Ritari J."/>
            <person name="Douillard F.P."/>
            <person name="Paul Ross R."/>
            <person name="Yang R."/>
            <person name="Briner A.E."/>
            <person name="Felis G.E."/>
            <person name="de Vos W.M."/>
            <person name="Barrangou R."/>
            <person name="Klaenhammer T.R."/>
            <person name="Caufield P.W."/>
            <person name="Cui Y."/>
            <person name="Zhang H."/>
            <person name="O'Toole P.W."/>
        </authorList>
    </citation>
    <scope>NUCLEOTIDE SEQUENCE [LARGE SCALE GENOMIC DNA]</scope>
    <source>
        <strain evidence="19 20">DSM 18630</strain>
    </source>
</reference>
<feature type="transmembrane region" description="Helical" evidence="17">
    <location>
        <begin position="165"/>
        <end position="186"/>
    </location>
</feature>
<evidence type="ECO:0000259" key="18">
    <source>
        <dbReference type="PROSITE" id="PS50846"/>
    </source>
</evidence>
<dbReference type="Proteomes" id="UP000051451">
    <property type="component" value="Unassembled WGS sequence"/>
</dbReference>
<feature type="transmembrane region" description="Helical" evidence="17">
    <location>
        <begin position="192"/>
        <end position="211"/>
    </location>
</feature>
<dbReference type="OrthoDB" id="9813266at2"/>
<feature type="transmembrane region" description="Helical" evidence="17">
    <location>
        <begin position="708"/>
        <end position="729"/>
    </location>
</feature>
<dbReference type="InterPro" id="IPR036163">
    <property type="entry name" value="HMA_dom_sf"/>
</dbReference>
<dbReference type="NCBIfam" id="TIGR01525">
    <property type="entry name" value="ATPase-IB_hvy"/>
    <property type="match status" value="1"/>
</dbReference>
<protein>
    <recommendedName>
        <fullName evidence="3">P-type Cu(+) transporter</fullName>
        <ecNumber evidence="3">7.2.2.8</ecNumber>
    </recommendedName>
</protein>
<feature type="transmembrane region" description="Helical" evidence="17">
    <location>
        <begin position="682"/>
        <end position="702"/>
    </location>
</feature>
<dbReference type="PROSITE" id="PS01047">
    <property type="entry name" value="HMA_1"/>
    <property type="match status" value="1"/>
</dbReference>
<comment type="catalytic activity">
    <reaction evidence="16">
        <text>Cu(+)(in) + ATP + H2O = Cu(+)(out) + ADP + phosphate + H(+)</text>
        <dbReference type="Rhea" id="RHEA:25792"/>
        <dbReference type="ChEBI" id="CHEBI:15377"/>
        <dbReference type="ChEBI" id="CHEBI:15378"/>
        <dbReference type="ChEBI" id="CHEBI:30616"/>
        <dbReference type="ChEBI" id="CHEBI:43474"/>
        <dbReference type="ChEBI" id="CHEBI:49552"/>
        <dbReference type="ChEBI" id="CHEBI:456216"/>
        <dbReference type="EC" id="7.2.2.8"/>
    </reaction>
</comment>
<keyword evidence="12 17" id="KW-1133">Transmembrane helix</keyword>
<evidence type="ECO:0000256" key="1">
    <source>
        <dbReference type="ARBA" id="ARBA00004651"/>
    </source>
</evidence>
<keyword evidence="10 17" id="KW-0067">ATP-binding</keyword>
<dbReference type="Gene3D" id="3.30.70.100">
    <property type="match status" value="1"/>
</dbReference>
<keyword evidence="20" id="KW-1185">Reference proteome</keyword>
<evidence type="ECO:0000256" key="10">
    <source>
        <dbReference type="ARBA" id="ARBA00022840"/>
    </source>
</evidence>
<keyword evidence="8 17" id="KW-0547">Nucleotide-binding</keyword>
<evidence type="ECO:0000256" key="8">
    <source>
        <dbReference type="ARBA" id="ARBA00022741"/>
    </source>
</evidence>
<dbReference type="GO" id="GO:0016887">
    <property type="term" value="F:ATP hydrolysis activity"/>
    <property type="evidence" value="ECO:0007669"/>
    <property type="project" value="InterPro"/>
</dbReference>
<dbReference type="SUPFAM" id="SSF55008">
    <property type="entry name" value="HMA, heavy metal-associated domain"/>
    <property type="match status" value="1"/>
</dbReference>
<dbReference type="FunFam" id="3.40.50.1000:FF:000020">
    <property type="entry name" value="Probable cation-transporting P-type ATPase"/>
    <property type="match status" value="1"/>
</dbReference>
<dbReference type="InterPro" id="IPR018303">
    <property type="entry name" value="ATPase_P-typ_P_site"/>
</dbReference>
<feature type="domain" description="HMA" evidence="18">
    <location>
        <begin position="2"/>
        <end position="68"/>
    </location>
</feature>
<evidence type="ECO:0000256" key="15">
    <source>
        <dbReference type="ARBA" id="ARBA00023136"/>
    </source>
</evidence>
<dbReference type="CDD" id="cd00371">
    <property type="entry name" value="HMA"/>
    <property type="match status" value="1"/>
</dbReference>
<evidence type="ECO:0000256" key="16">
    <source>
        <dbReference type="ARBA" id="ARBA00049289"/>
    </source>
</evidence>
<dbReference type="SUPFAM" id="SSF56784">
    <property type="entry name" value="HAD-like"/>
    <property type="match status" value="1"/>
</dbReference>
<dbReference type="InterPro" id="IPR006121">
    <property type="entry name" value="HMA_dom"/>
</dbReference>
<evidence type="ECO:0000313" key="20">
    <source>
        <dbReference type="Proteomes" id="UP000051451"/>
    </source>
</evidence>
<dbReference type="Pfam" id="PF00702">
    <property type="entry name" value="Hydrolase"/>
    <property type="match status" value="1"/>
</dbReference>
<dbReference type="FunFam" id="3.30.70.100:FF:000005">
    <property type="entry name" value="Copper-exporting P-type ATPase A"/>
    <property type="match status" value="1"/>
</dbReference>
<evidence type="ECO:0000256" key="5">
    <source>
        <dbReference type="ARBA" id="ARBA00022475"/>
    </source>
</evidence>
<keyword evidence="13" id="KW-0186">Copper</keyword>
<dbReference type="InterPro" id="IPR044492">
    <property type="entry name" value="P_typ_ATPase_HD_dom"/>
</dbReference>
<dbReference type="InterPro" id="IPR023214">
    <property type="entry name" value="HAD_sf"/>
</dbReference>
<dbReference type="PRINTS" id="PR00119">
    <property type="entry name" value="CATATPASE"/>
</dbReference>
<keyword evidence="11" id="KW-1278">Translocase</keyword>
<dbReference type="EC" id="7.2.2.8" evidence="3"/>
<dbReference type="PROSITE" id="PS00154">
    <property type="entry name" value="ATPASE_E1_E2"/>
    <property type="match status" value="1"/>
</dbReference>
<dbReference type="PROSITE" id="PS50846">
    <property type="entry name" value="HMA_2"/>
    <property type="match status" value="1"/>
</dbReference>
<dbReference type="GO" id="GO:0005507">
    <property type="term" value="F:copper ion binding"/>
    <property type="evidence" value="ECO:0007669"/>
    <property type="project" value="TreeGrafter"/>
</dbReference>
<dbReference type="AlphaFoldDB" id="A0A0R1VQ47"/>
<dbReference type="InterPro" id="IPR001757">
    <property type="entry name" value="P_typ_ATPase"/>
</dbReference>
<keyword evidence="15 17" id="KW-0472">Membrane</keyword>
<evidence type="ECO:0000256" key="7">
    <source>
        <dbReference type="ARBA" id="ARBA00022723"/>
    </source>
</evidence>
<feature type="transmembrane region" description="Helical" evidence="17">
    <location>
        <begin position="374"/>
        <end position="395"/>
    </location>
</feature>
<dbReference type="GO" id="GO:0005886">
    <property type="term" value="C:plasma membrane"/>
    <property type="evidence" value="ECO:0007669"/>
    <property type="project" value="UniProtKB-SubCell"/>
</dbReference>
<dbReference type="NCBIfam" id="TIGR01494">
    <property type="entry name" value="ATPase_P-type"/>
    <property type="match status" value="1"/>
</dbReference>
<dbReference type="InterPro" id="IPR023298">
    <property type="entry name" value="ATPase_P-typ_TM_dom_sf"/>
</dbReference>
<evidence type="ECO:0000256" key="3">
    <source>
        <dbReference type="ARBA" id="ARBA00012517"/>
    </source>
</evidence>
<name>A0A0R1VQ47_9LACO</name>
<keyword evidence="14" id="KW-0406">Ion transport</keyword>
<dbReference type="CDD" id="cd02094">
    <property type="entry name" value="P-type_ATPase_Cu-like"/>
    <property type="match status" value="1"/>
</dbReference>
<dbReference type="SUPFAM" id="SSF81653">
    <property type="entry name" value="Calcium ATPase, transduction domain A"/>
    <property type="match status" value="1"/>
</dbReference>
<dbReference type="Gene3D" id="3.40.1110.10">
    <property type="entry name" value="Calcium-transporting ATPase, cytoplasmic domain N"/>
    <property type="match status" value="1"/>
</dbReference>
<dbReference type="PANTHER" id="PTHR43520:SF8">
    <property type="entry name" value="P-TYPE CU(+) TRANSPORTER"/>
    <property type="match status" value="1"/>
</dbReference>
<dbReference type="Pfam" id="PF00122">
    <property type="entry name" value="E1-E2_ATPase"/>
    <property type="match status" value="1"/>
</dbReference>
<dbReference type="PANTHER" id="PTHR43520">
    <property type="entry name" value="ATP7, ISOFORM B"/>
    <property type="match status" value="1"/>
</dbReference>
<dbReference type="EMBL" id="AZGB01000025">
    <property type="protein sequence ID" value="KRM04883.1"/>
    <property type="molecule type" value="Genomic_DNA"/>
</dbReference>
<feature type="transmembrane region" description="Helical" evidence="17">
    <location>
        <begin position="95"/>
        <end position="115"/>
    </location>
</feature>
<evidence type="ECO:0000256" key="17">
    <source>
        <dbReference type="RuleBase" id="RU362081"/>
    </source>
</evidence>
<accession>A0A0R1VQ47</accession>
<evidence type="ECO:0000256" key="14">
    <source>
        <dbReference type="ARBA" id="ARBA00023065"/>
    </source>
</evidence>
<dbReference type="GO" id="GO:0005524">
    <property type="term" value="F:ATP binding"/>
    <property type="evidence" value="ECO:0007669"/>
    <property type="project" value="UniProtKB-UniRule"/>
</dbReference>
<dbReference type="InterPro" id="IPR059000">
    <property type="entry name" value="ATPase_P-type_domA"/>
</dbReference>
<evidence type="ECO:0000256" key="6">
    <source>
        <dbReference type="ARBA" id="ARBA00022692"/>
    </source>
</evidence>
<dbReference type="InterPro" id="IPR023299">
    <property type="entry name" value="ATPase_P-typ_cyto_dom_N"/>
</dbReference>
<dbReference type="Gene3D" id="2.70.150.10">
    <property type="entry name" value="Calcium-transporting ATPase, cytoplasmic transduction domain A"/>
    <property type="match status" value="1"/>
</dbReference>
<dbReference type="InterPro" id="IPR036412">
    <property type="entry name" value="HAD-like_sf"/>
</dbReference>
<evidence type="ECO:0000256" key="11">
    <source>
        <dbReference type="ARBA" id="ARBA00022967"/>
    </source>
</evidence>
<dbReference type="FunFam" id="2.70.150.10:FF:000020">
    <property type="entry name" value="Copper-exporting P-type ATPase A"/>
    <property type="match status" value="1"/>
</dbReference>
<feature type="transmembrane region" description="Helical" evidence="17">
    <location>
        <begin position="346"/>
        <end position="368"/>
    </location>
</feature>
<dbReference type="RefSeq" id="WP_057872426.1">
    <property type="nucleotide sequence ID" value="NZ_AZGB01000025.1"/>
</dbReference>
<sequence>MKQEQYQIGGMVCASCAQTVEKAVNCLPGVAQANVNLATEKMRVAYDTGKLKPAQIVAAVEQAGYQAQLQQSAAENEKKVQQQKKQQQMTMRNKLIGAILFAVSVLYLAMAPMAGLPLPNSLAASPLKLALAELVLTLPVFWFGRDHWIGGFRSLLRGHPNMDSLVALGTWSSLLASVANTIRLVVTNHEQYLYYETAALILALIMLGKYLEFVAKQRAAASLTSLLQLVPPQAELLQNDGTCKSVPLTEIKPGDRLLVKSGQRIPTDGVVLTGQTTIDEAMLTGESLPVTKNSGDKVIGGTQNQLGQITMQVSQVGEKTVLAQIVKLVSDAQATKAPIARLADQVAAYFVPIILEIAALGLLGWLLAGQSFEFALQIFVAVLVIACPCALGLATPTALMVGSGKGAENGILFKNSPALEQLARLTTVVFDKTGTLTQGNPAVISLTANAKITTDQLLQIAASLEQNTNHPLATAILKKAEGKPLLPVREFKTWTGLGVSGILAGQKYYLGSQKLLEQQGVFNGELKGTSAGQETTVFIADQTQVIGLMGIADQLRPEAAEVIQRLQQLGLKTVLLTGDKQAIAQKIAAQLQIGEVVSEVLPAQKAAVIQQLQQKGQQVAMVGDGINDAPALAQADVGIAIGNGTNIAVDSADIVLMHSNLHELLQAVILSKKTLKNIKENLFWAFAYNTLGIPIALGGWYLLGGPLLNPALAGAAMSFSSVSVVLNALRLRHVKLA</sequence>
<keyword evidence="6 17" id="KW-0812">Transmembrane</keyword>
<dbReference type="STRING" id="1423750.FC89_GL001914"/>
<dbReference type="Pfam" id="PF00403">
    <property type="entry name" value="HMA"/>
    <property type="match status" value="1"/>
</dbReference>
<dbReference type="GO" id="GO:0140581">
    <property type="term" value="F:P-type monovalent copper transporter activity"/>
    <property type="evidence" value="ECO:0007669"/>
    <property type="project" value="UniProtKB-EC"/>
</dbReference>
<feature type="transmembrane region" description="Helical" evidence="17">
    <location>
        <begin position="127"/>
        <end position="144"/>
    </location>
</feature>
<dbReference type="InterPro" id="IPR008250">
    <property type="entry name" value="ATPase_P-typ_transduc_dom_A_sf"/>
</dbReference>
<dbReference type="SUPFAM" id="SSF81665">
    <property type="entry name" value="Calcium ATPase, transmembrane domain M"/>
    <property type="match status" value="1"/>
</dbReference>
<comment type="subcellular location">
    <subcellularLocation>
        <location evidence="1">Cell membrane</location>
        <topology evidence="1">Multi-pass membrane protein</topology>
    </subcellularLocation>
</comment>
<evidence type="ECO:0000256" key="2">
    <source>
        <dbReference type="ARBA" id="ARBA00006024"/>
    </source>
</evidence>
<proteinExistence type="inferred from homology"/>
<keyword evidence="5 17" id="KW-1003">Cell membrane</keyword>
<dbReference type="NCBIfam" id="TIGR01511">
    <property type="entry name" value="ATPase-IB1_Cu"/>
    <property type="match status" value="1"/>
</dbReference>
<evidence type="ECO:0000256" key="12">
    <source>
        <dbReference type="ARBA" id="ARBA00022989"/>
    </source>
</evidence>
<evidence type="ECO:0000256" key="13">
    <source>
        <dbReference type="ARBA" id="ARBA00023008"/>
    </source>
</evidence>
<keyword evidence="9" id="KW-0187">Copper transport</keyword>
<organism evidence="19 20">
    <name type="scientific">Liquorilactobacillus ghanensis DSM 18630</name>
    <dbReference type="NCBI Taxonomy" id="1423750"/>
    <lineage>
        <taxon>Bacteria</taxon>
        <taxon>Bacillati</taxon>
        <taxon>Bacillota</taxon>
        <taxon>Bacilli</taxon>
        <taxon>Lactobacillales</taxon>
        <taxon>Lactobacillaceae</taxon>
        <taxon>Liquorilactobacillus</taxon>
    </lineage>
</organism>
<dbReference type="GO" id="GO:0043682">
    <property type="term" value="F:P-type divalent copper transporter activity"/>
    <property type="evidence" value="ECO:0007669"/>
    <property type="project" value="TreeGrafter"/>
</dbReference>
<dbReference type="PRINTS" id="PR00943">
    <property type="entry name" value="CUATPASE"/>
</dbReference>
<dbReference type="SFLD" id="SFLDF00027">
    <property type="entry name" value="p-type_atpase"/>
    <property type="match status" value="1"/>
</dbReference>
<comment type="similarity">
    <text evidence="2 17">Belongs to the cation transport ATPase (P-type) (TC 3.A.3) family. Type IB subfamily.</text>
</comment>
<gene>
    <name evidence="19" type="ORF">FC89_GL001914</name>
</gene>
<dbReference type="PATRIC" id="fig|1423750.3.peg.1956"/>
<dbReference type="GO" id="GO:0055070">
    <property type="term" value="P:copper ion homeostasis"/>
    <property type="evidence" value="ECO:0007669"/>
    <property type="project" value="TreeGrafter"/>
</dbReference>